<organism evidence="2 3">
    <name type="scientific">Pectobacterium phage PEAT2</name>
    <dbReference type="NCBI Taxonomy" id="2053078"/>
    <lineage>
        <taxon>Viruses</taxon>
        <taxon>Duplodnaviria</taxon>
        <taxon>Heunggongvirae</taxon>
        <taxon>Uroviricota</taxon>
        <taxon>Caudoviricetes</taxon>
        <taxon>Jameshumphriesvirinae</taxon>
        <taxon>Peatvirus</taxon>
        <taxon>Peatvirus peat2</taxon>
    </lineage>
</organism>
<dbReference type="RefSeq" id="YP_009702217.1">
    <property type="nucleotide sequence ID" value="NC_044940.1"/>
</dbReference>
<evidence type="ECO:0000259" key="1">
    <source>
        <dbReference type="Pfam" id="PF04233"/>
    </source>
</evidence>
<dbReference type="KEGG" id="vg:41901018"/>
<name>A0A2H4N7C8_9CAUD</name>
<keyword evidence="3" id="KW-1185">Reference proteome</keyword>
<sequence>MVITCTLYTILTGPSSMSRQTELNYYRQLKQVAQLVREDVDANIVPLVKQLAPEYTADGWSDAITSAINQLLTRWLGAFARRQAETIASQFVQTAAKDNARSFAINLYGGDTQLQEYLSAASYQNTKLIQSIPAQYLEQVQNIVMTNMRNGMRPSYIEEALVKQFGITERRAKLIARDQTSKIQGDMNRIRQTNSGIEYFRWVTSQDERVRHSHVEVAKRDVGFGEGVFRWDNLPVVDGVPTFPGQPINCRCVARPVTAAAVERYKAKK</sequence>
<feature type="domain" description="Phage head morphogenesis" evidence="1">
    <location>
        <begin position="139"/>
        <end position="254"/>
    </location>
</feature>
<accession>A0A2H4N7C8</accession>
<dbReference type="Proteomes" id="UP000241775">
    <property type="component" value="Segment"/>
</dbReference>
<dbReference type="Pfam" id="PF04233">
    <property type="entry name" value="Phage_Mu_F"/>
    <property type="match status" value="1"/>
</dbReference>
<protein>
    <submittedName>
        <fullName evidence="2">Head morphogenesis protein</fullName>
    </submittedName>
</protein>
<reference evidence="2 3" key="1">
    <citation type="submission" date="2017-11" db="EMBL/GenBank/DDBJ databases">
        <title>Complete genome sequence of phytopathogenic Pectobacterium atrosepticum bacteriophage Peat2 includes a CRISPR Cas4 nuclease.</title>
        <authorList>
            <person name="Kalischuk M."/>
            <person name="Hachey J."/>
            <person name="Thomas D."/>
            <person name="Kawchuk L."/>
        </authorList>
    </citation>
    <scope>NUCLEOTIDE SEQUENCE [LARGE SCALE GENOMIC DNA]</scope>
</reference>
<dbReference type="InterPro" id="IPR006528">
    <property type="entry name" value="Phage_head_morphogenesis_dom"/>
</dbReference>
<dbReference type="GeneID" id="41901018"/>
<proteinExistence type="predicted"/>
<dbReference type="NCBIfam" id="TIGR01641">
    <property type="entry name" value="phageSPP1_gp7"/>
    <property type="match status" value="1"/>
</dbReference>
<evidence type="ECO:0000313" key="3">
    <source>
        <dbReference type="Proteomes" id="UP000241775"/>
    </source>
</evidence>
<dbReference type="EMBL" id="MG432137">
    <property type="protein sequence ID" value="ATV25084.1"/>
    <property type="molecule type" value="Genomic_DNA"/>
</dbReference>
<evidence type="ECO:0000313" key="2">
    <source>
        <dbReference type="EMBL" id="ATV25084.1"/>
    </source>
</evidence>